<organism evidence="2 3">
    <name type="scientific">Thermosipho japonicus</name>
    <dbReference type="NCBI Taxonomy" id="90323"/>
    <lineage>
        <taxon>Bacteria</taxon>
        <taxon>Thermotogati</taxon>
        <taxon>Thermotogota</taxon>
        <taxon>Thermotogae</taxon>
        <taxon>Thermotogales</taxon>
        <taxon>Fervidobacteriaceae</taxon>
        <taxon>Thermosipho</taxon>
    </lineage>
</organism>
<dbReference type="InterPro" id="IPR043472">
    <property type="entry name" value="Macro_dom-like"/>
</dbReference>
<evidence type="ECO:0000259" key="1">
    <source>
        <dbReference type="PROSITE" id="PS51154"/>
    </source>
</evidence>
<dbReference type="CDD" id="cd02907">
    <property type="entry name" value="Macro_Af1521_BAL-like"/>
    <property type="match status" value="1"/>
</dbReference>
<dbReference type="SUPFAM" id="SSF52949">
    <property type="entry name" value="Macro domain-like"/>
    <property type="match status" value="1"/>
</dbReference>
<sequence length="184" mass="20252">MMINLNGRKVLLINDDITIQDTDAIVNAANSHLKHGGGVAGAILKKGGHIIQLESDEYIEKYGPVKTGTVAVTSGGNLKAKYVIHAVGPIWRGGNNSEEKLLKDAVLNSLKKADELKIKSISFPAISSGIFGFPVRRCAQIFAEAIDEFLKDNTTIEEIRIVNIDKDTHQIFEKEFKEYFKLQG</sequence>
<dbReference type="PROSITE" id="PS51154">
    <property type="entry name" value="MACRO"/>
    <property type="match status" value="1"/>
</dbReference>
<accession>A0A841GS55</accession>
<dbReference type="InterPro" id="IPR002589">
    <property type="entry name" value="Macro_dom"/>
</dbReference>
<gene>
    <name evidence="2" type="ORF">HNP65_000836</name>
</gene>
<reference evidence="2 3" key="1">
    <citation type="submission" date="2020-08" db="EMBL/GenBank/DDBJ databases">
        <title>Genomic Encyclopedia of Type Strains, Phase IV (KMG-IV): sequencing the most valuable type-strain genomes for metagenomic binning, comparative biology and taxonomic classification.</title>
        <authorList>
            <person name="Goeker M."/>
        </authorList>
    </citation>
    <scope>NUCLEOTIDE SEQUENCE [LARGE SCALE GENOMIC DNA]</scope>
    <source>
        <strain evidence="2 3">DSM 13481</strain>
    </source>
</reference>
<name>A0A841GS55_9BACT</name>
<dbReference type="Proteomes" id="UP000555828">
    <property type="component" value="Unassembled WGS sequence"/>
</dbReference>
<dbReference type="Pfam" id="PF01661">
    <property type="entry name" value="Macro"/>
    <property type="match status" value="1"/>
</dbReference>
<dbReference type="AlphaFoldDB" id="A0A841GS55"/>
<dbReference type="PANTHER" id="PTHR11106:SF111">
    <property type="entry name" value="MACRO DOMAIN-CONTAINING PROTEIN"/>
    <property type="match status" value="1"/>
</dbReference>
<keyword evidence="3" id="KW-1185">Reference proteome</keyword>
<evidence type="ECO:0000313" key="2">
    <source>
        <dbReference type="EMBL" id="MBB6062398.1"/>
    </source>
</evidence>
<dbReference type="SMART" id="SM00506">
    <property type="entry name" value="A1pp"/>
    <property type="match status" value="1"/>
</dbReference>
<feature type="domain" description="Macro" evidence="1">
    <location>
        <begin position="1"/>
        <end position="180"/>
    </location>
</feature>
<protein>
    <submittedName>
        <fullName evidence="2">O-acetyl-ADP-ribose deacetylase (Regulator of RNase III)</fullName>
    </submittedName>
</protein>
<dbReference type="Gene3D" id="3.40.220.10">
    <property type="entry name" value="Leucine Aminopeptidase, subunit E, domain 1"/>
    <property type="match status" value="1"/>
</dbReference>
<evidence type="ECO:0000313" key="3">
    <source>
        <dbReference type="Proteomes" id="UP000555828"/>
    </source>
</evidence>
<proteinExistence type="predicted"/>
<dbReference type="RefSeq" id="WP_184619080.1">
    <property type="nucleotide sequence ID" value="NZ_JACHEX010000002.1"/>
</dbReference>
<comment type="caution">
    <text evidence="2">The sequence shown here is derived from an EMBL/GenBank/DDBJ whole genome shotgun (WGS) entry which is preliminary data.</text>
</comment>
<dbReference type="PANTHER" id="PTHR11106">
    <property type="entry name" value="GANGLIOSIDE INDUCED DIFFERENTIATION ASSOCIATED PROTEIN 2-RELATED"/>
    <property type="match status" value="1"/>
</dbReference>
<dbReference type="EMBL" id="JACHEX010000002">
    <property type="protein sequence ID" value="MBB6062398.1"/>
    <property type="molecule type" value="Genomic_DNA"/>
</dbReference>